<evidence type="ECO:0000313" key="3">
    <source>
        <dbReference type="Proteomes" id="UP001589700"/>
    </source>
</evidence>
<dbReference type="EMBL" id="JBHMDY010000001">
    <property type="protein sequence ID" value="MFB9258347.1"/>
    <property type="molecule type" value="Genomic_DNA"/>
</dbReference>
<keyword evidence="3" id="KW-1185">Reference proteome</keyword>
<reference evidence="2 3" key="1">
    <citation type="submission" date="2024-09" db="EMBL/GenBank/DDBJ databases">
        <authorList>
            <person name="Sun Q."/>
            <person name="Mori K."/>
        </authorList>
    </citation>
    <scope>NUCLEOTIDE SEQUENCE [LARGE SCALE GENOMIC DNA]</scope>
    <source>
        <strain evidence="2 3">CCM 7659</strain>
    </source>
</reference>
<organism evidence="2 3">
    <name type="scientific">Dietzia aerolata</name>
    <dbReference type="NCBI Taxonomy" id="595984"/>
    <lineage>
        <taxon>Bacteria</taxon>
        <taxon>Bacillati</taxon>
        <taxon>Actinomycetota</taxon>
        <taxon>Actinomycetes</taxon>
        <taxon>Mycobacteriales</taxon>
        <taxon>Dietziaceae</taxon>
        <taxon>Dietzia</taxon>
    </lineage>
</organism>
<protein>
    <submittedName>
        <fullName evidence="2">Acyl-CoA carboxylase subunit epsilon</fullName>
    </submittedName>
</protein>
<comment type="caution">
    <text evidence="2">The sequence shown here is derived from an EMBL/GenBank/DDBJ whole genome shotgun (WGS) entry which is preliminary data.</text>
</comment>
<name>A0ABV5JKT9_9ACTN</name>
<dbReference type="Pfam" id="PF13822">
    <property type="entry name" value="ACC_epsilon"/>
    <property type="match status" value="1"/>
</dbReference>
<accession>A0ABV5JKT9</accession>
<sequence>MSLGAQDSAQASESVDDKAGKPARPFFEVVGGNPSAVEVGILAAVFATAEGNAAHAGEHDTGIKNDWGSYEDRLRPPFGYNPSSFLNRRQY</sequence>
<evidence type="ECO:0000256" key="1">
    <source>
        <dbReference type="SAM" id="MobiDB-lite"/>
    </source>
</evidence>
<feature type="region of interest" description="Disordered" evidence="1">
    <location>
        <begin position="1"/>
        <end position="26"/>
    </location>
</feature>
<gene>
    <name evidence="2" type="ORF">ACFFVD_00840</name>
</gene>
<proteinExistence type="predicted"/>
<evidence type="ECO:0000313" key="2">
    <source>
        <dbReference type="EMBL" id="MFB9258347.1"/>
    </source>
</evidence>
<dbReference type="RefSeq" id="WP_182632193.1">
    <property type="nucleotide sequence ID" value="NZ_JAALDM010000121.1"/>
</dbReference>
<feature type="compositionally biased region" description="Polar residues" evidence="1">
    <location>
        <begin position="1"/>
        <end position="13"/>
    </location>
</feature>
<dbReference type="InterPro" id="IPR032716">
    <property type="entry name" value="ACC_epsilon"/>
</dbReference>
<dbReference type="Proteomes" id="UP001589700">
    <property type="component" value="Unassembled WGS sequence"/>
</dbReference>